<dbReference type="PANTHER" id="PTHR24082:SF507">
    <property type="entry name" value="BILE ACID RECEPTOR-RELATED"/>
    <property type="match status" value="1"/>
</dbReference>
<dbReference type="GO" id="GO:0008270">
    <property type="term" value="F:zinc ion binding"/>
    <property type="evidence" value="ECO:0007669"/>
    <property type="project" value="UniProtKB-KW"/>
</dbReference>
<organism evidence="12 13">
    <name type="scientific">Caenorhabditis remanei</name>
    <name type="common">Caenorhabditis vulgaris</name>
    <dbReference type="NCBI Taxonomy" id="31234"/>
    <lineage>
        <taxon>Eukaryota</taxon>
        <taxon>Metazoa</taxon>
        <taxon>Ecdysozoa</taxon>
        <taxon>Nematoda</taxon>
        <taxon>Chromadorea</taxon>
        <taxon>Rhabditida</taxon>
        <taxon>Rhabditina</taxon>
        <taxon>Rhabditomorpha</taxon>
        <taxon>Rhabditoidea</taxon>
        <taxon>Rhabditidae</taxon>
        <taxon>Peloderinae</taxon>
        <taxon>Caenorhabditis</taxon>
    </lineage>
</organism>
<protein>
    <recommendedName>
        <fullName evidence="11">Nuclear receptor domain-containing protein</fullName>
    </recommendedName>
</protein>
<dbReference type="InterPro" id="IPR001628">
    <property type="entry name" value="Znf_hrmn_rcpt"/>
</dbReference>
<comment type="similarity">
    <text evidence="1">Belongs to the nuclear hormone receptor family.</text>
</comment>
<keyword evidence="6" id="KW-0238">DNA-binding</keyword>
<evidence type="ECO:0000256" key="7">
    <source>
        <dbReference type="ARBA" id="ARBA00023163"/>
    </source>
</evidence>
<dbReference type="CTD" id="9798547"/>
<dbReference type="SMART" id="SM00399">
    <property type="entry name" value="ZnF_C4"/>
    <property type="match status" value="1"/>
</dbReference>
<dbReference type="InterPro" id="IPR013088">
    <property type="entry name" value="Znf_NHR/GATA"/>
</dbReference>
<dbReference type="EMBL" id="WUAV01000006">
    <property type="protein sequence ID" value="KAF1746478.1"/>
    <property type="molecule type" value="Genomic_DNA"/>
</dbReference>
<dbReference type="Gene3D" id="3.30.50.10">
    <property type="entry name" value="Erythroid Transcription Factor GATA-1, subunit A"/>
    <property type="match status" value="1"/>
</dbReference>
<evidence type="ECO:0000256" key="4">
    <source>
        <dbReference type="ARBA" id="ARBA00022833"/>
    </source>
</evidence>
<evidence type="ECO:0000313" key="13">
    <source>
        <dbReference type="Proteomes" id="UP000483820"/>
    </source>
</evidence>
<feature type="region of interest" description="Disordered" evidence="10">
    <location>
        <begin position="213"/>
        <end position="237"/>
    </location>
</feature>
<accession>A0A6A5FV38</accession>
<evidence type="ECO:0000256" key="9">
    <source>
        <dbReference type="ARBA" id="ARBA00023242"/>
    </source>
</evidence>
<evidence type="ECO:0000256" key="6">
    <source>
        <dbReference type="ARBA" id="ARBA00023125"/>
    </source>
</evidence>
<dbReference type="AlphaFoldDB" id="A0A6A5FV38"/>
<evidence type="ECO:0000256" key="8">
    <source>
        <dbReference type="ARBA" id="ARBA00023170"/>
    </source>
</evidence>
<keyword evidence="3" id="KW-0863">Zinc-finger</keyword>
<dbReference type="GO" id="GO:0000122">
    <property type="term" value="P:negative regulation of transcription by RNA polymerase II"/>
    <property type="evidence" value="ECO:0007669"/>
    <property type="project" value="TreeGrafter"/>
</dbReference>
<dbReference type="GO" id="GO:0000978">
    <property type="term" value="F:RNA polymerase II cis-regulatory region sequence-specific DNA binding"/>
    <property type="evidence" value="ECO:0007669"/>
    <property type="project" value="TreeGrafter"/>
</dbReference>
<dbReference type="GO" id="GO:0030154">
    <property type="term" value="P:cell differentiation"/>
    <property type="evidence" value="ECO:0007669"/>
    <property type="project" value="TreeGrafter"/>
</dbReference>
<dbReference type="Pfam" id="PF00105">
    <property type="entry name" value="zf-C4"/>
    <property type="match status" value="1"/>
</dbReference>
<dbReference type="GO" id="GO:0045944">
    <property type="term" value="P:positive regulation of transcription by RNA polymerase II"/>
    <property type="evidence" value="ECO:0007669"/>
    <property type="project" value="TreeGrafter"/>
</dbReference>
<dbReference type="Proteomes" id="UP000483820">
    <property type="component" value="Chromosome X"/>
</dbReference>
<dbReference type="RefSeq" id="XP_003102986.2">
    <property type="nucleotide sequence ID" value="XM_003102938.2"/>
</dbReference>
<name>A0A6A5FV38_CAERE</name>
<dbReference type="PRINTS" id="PR00047">
    <property type="entry name" value="STROIDFINGER"/>
</dbReference>
<dbReference type="GO" id="GO:0004879">
    <property type="term" value="F:nuclear receptor activity"/>
    <property type="evidence" value="ECO:0007669"/>
    <property type="project" value="TreeGrafter"/>
</dbReference>
<comment type="caution">
    <text evidence="12">The sequence shown here is derived from an EMBL/GenBank/DDBJ whole genome shotgun (WGS) entry which is preliminary data.</text>
</comment>
<keyword evidence="8" id="KW-0675">Receptor</keyword>
<dbReference type="PANTHER" id="PTHR24082">
    <property type="entry name" value="NUCLEAR HORMONE RECEPTOR"/>
    <property type="match status" value="1"/>
</dbReference>
<dbReference type="PROSITE" id="PS51030">
    <property type="entry name" value="NUCLEAR_REC_DBD_2"/>
    <property type="match status" value="1"/>
</dbReference>
<dbReference type="SUPFAM" id="SSF57716">
    <property type="entry name" value="Glucocorticoid receptor-like (DNA-binding domain)"/>
    <property type="match status" value="1"/>
</dbReference>
<proteinExistence type="inferred from homology"/>
<keyword evidence="9" id="KW-0539">Nucleus</keyword>
<dbReference type="KEGG" id="crq:GCK72_022934"/>
<sequence length="264" mass="30269">MSPATSNHVHIELKAEDPECKVCGGLSREIKYGVNACTACASFFQRRIKRKENLLCAKESNCVINTKTRSDCLACRLQKCFKMGMTNAPVVISPELSLNSSLENLLRLFCADKGRKMKSLGAKIERHKSAMRRAILEGFLNPESRNAVIKHFSERMTTCQMLSLRVQVVRLYAFDINVFHKDGCKTITLPKKILRCLKSDEIENLRKNNIIRRDEVQTEPEQAAEVPQQEAHSRRTRSTHNDALFYLLLSTIREFHEVMKKKKK</sequence>
<evidence type="ECO:0000256" key="3">
    <source>
        <dbReference type="ARBA" id="ARBA00022771"/>
    </source>
</evidence>
<dbReference type="InterPro" id="IPR050234">
    <property type="entry name" value="Nuclear_hormone_rcpt_NR1"/>
</dbReference>
<reference evidence="12 13" key="1">
    <citation type="submission" date="2019-12" db="EMBL/GenBank/DDBJ databases">
        <title>Chromosome-level assembly of the Caenorhabditis remanei genome.</title>
        <authorList>
            <person name="Teterina A.A."/>
            <person name="Willis J.H."/>
            <person name="Phillips P.C."/>
        </authorList>
    </citation>
    <scope>NUCLEOTIDE SEQUENCE [LARGE SCALE GENOMIC DNA]</scope>
    <source>
        <strain evidence="12 13">PX506</strain>
        <tissue evidence="12">Whole organism</tissue>
    </source>
</reference>
<evidence type="ECO:0000313" key="12">
    <source>
        <dbReference type="EMBL" id="KAF1746478.1"/>
    </source>
</evidence>
<evidence type="ECO:0000256" key="5">
    <source>
        <dbReference type="ARBA" id="ARBA00023015"/>
    </source>
</evidence>
<evidence type="ECO:0000256" key="2">
    <source>
        <dbReference type="ARBA" id="ARBA00022723"/>
    </source>
</evidence>
<keyword evidence="7" id="KW-0804">Transcription</keyword>
<keyword evidence="5" id="KW-0805">Transcription regulation</keyword>
<evidence type="ECO:0000256" key="10">
    <source>
        <dbReference type="SAM" id="MobiDB-lite"/>
    </source>
</evidence>
<gene>
    <name evidence="12" type="ORF">GCK72_022934</name>
</gene>
<evidence type="ECO:0000259" key="11">
    <source>
        <dbReference type="PROSITE" id="PS51030"/>
    </source>
</evidence>
<keyword evidence="4" id="KW-0862">Zinc</keyword>
<feature type="compositionally biased region" description="Low complexity" evidence="10">
    <location>
        <begin position="219"/>
        <end position="230"/>
    </location>
</feature>
<keyword evidence="2" id="KW-0479">Metal-binding</keyword>
<feature type="domain" description="Nuclear receptor" evidence="11">
    <location>
        <begin position="17"/>
        <end position="92"/>
    </location>
</feature>
<dbReference type="GeneID" id="9798547"/>
<evidence type="ECO:0000256" key="1">
    <source>
        <dbReference type="ARBA" id="ARBA00005993"/>
    </source>
</evidence>